<dbReference type="Pfam" id="PF02224">
    <property type="entry name" value="Cytidylate_kin"/>
    <property type="match status" value="1"/>
</dbReference>
<evidence type="ECO:0000256" key="6">
    <source>
        <dbReference type="ARBA" id="ARBA00047615"/>
    </source>
</evidence>
<protein>
    <recommendedName>
        <fullName evidence="8">Cytidylate kinase</fullName>
        <shortName evidence="8">CK</shortName>
        <ecNumber evidence="8">2.7.4.25</ecNumber>
    </recommendedName>
    <alternativeName>
        <fullName evidence="8">Cytidine monophosphate kinase</fullName>
        <shortName evidence="8">CMP kinase</shortName>
    </alternativeName>
</protein>
<feature type="compositionally biased region" description="Polar residues" evidence="9">
    <location>
        <begin position="1"/>
        <end position="16"/>
    </location>
</feature>
<keyword evidence="8" id="KW-0963">Cytoplasm</keyword>
<evidence type="ECO:0000256" key="2">
    <source>
        <dbReference type="ARBA" id="ARBA00022679"/>
    </source>
</evidence>
<comment type="catalytic activity">
    <reaction evidence="6 8">
        <text>dCMP + ATP = dCDP + ADP</text>
        <dbReference type="Rhea" id="RHEA:25094"/>
        <dbReference type="ChEBI" id="CHEBI:30616"/>
        <dbReference type="ChEBI" id="CHEBI:57566"/>
        <dbReference type="ChEBI" id="CHEBI:58593"/>
        <dbReference type="ChEBI" id="CHEBI:456216"/>
        <dbReference type="EC" id="2.7.4.25"/>
    </reaction>
</comment>
<evidence type="ECO:0000256" key="3">
    <source>
        <dbReference type="ARBA" id="ARBA00022741"/>
    </source>
</evidence>
<dbReference type="CDD" id="cd02020">
    <property type="entry name" value="CMPK"/>
    <property type="match status" value="1"/>
</dbReference>
<evidence type="ECO:0000256" key="1">
    <source>
        <dbReference type="ARBA" id="ARBA00009427"/>
    </source>
</evidence>
<dbReference type="InterPro" id="IPR027417">
    <property type="entry name" value="P-loop_NTPase"/>
</dbReference>
<name>A0A9X0WB10_9GAMM</name>
<dbReference type="AlphaFoldDB" id="A0A9X0WB10"/>
<dbReference type="SUPFAM" id="SSF52540">
    <property type="entry name" value="P-loop containing nucleoside triphosphate hydrolases"/>
    <property type="match status" value="1"/>
</dbReference>
<dbReference type="Proteomes" id="UP001138768">
    <property type="component" value="Unassembled WGS sequence"/>
</dbReference>
<dbReference type="InterPro" id="IPR003136">
    <property type="entry name" value="Cytidylate_kin"/>
</dbReference>
<gene>
    <name evidence="8" type="primary">cmk</name>
    <name evidence="11" type="ORF">CKO42_17055</name>
</gene>
<dbReference type="RefSeq" id="WP_200246624.1">
    <property type="nucleotide sequence ID" value="NZ_NRRY01000032.1"/>
</dbReference>
<keyword evidence="5 8" id="KW-0067">ATP-binding</keyword>
<evidence type="ECO:0000256" key="5">
    <source>
        <dbReference type="ARBA" id="ARBA00022840"/>
    </source>
</evidence>
<dbReference type="GO" id="GO:0006220">
    <property type="term" value="P:pyrimidine nucleotide metabolic process"/>
    <property type="evidence" value="ECO:0007669"/>
    <property type="project" value="UniProtKB-UniRule"/>
</dbReference>
<reference evidence="11 12" key="1">
    <citation type="journal article" date="2020" name="Microorganisms">
        <title>Osmotic Adaptation and Compatible Solute Biosynthesis of Phototrophic Bacteria as Revealed from Genome Analyses.</title>
        <authorList>
            <person name="Imhoff J.F."/>
            <person name="Rahn T."/>
            <person name="Kunzel S."/>
            <person name="Keller A."/>
            <person name="Neulinger S.C."/>
        </authorList>
    </citation>
    <scope>NUCLEOTIDE SEQUENCE [LARGE SCALE GENOMIC DNA]</scope>
    <source>
        <strain evidence="11 12">DSM 25653</strain>
    </source>
</reference>
<evidence type="ECO:0000256" key="9">
    <source>
        <dbReference type="SAM" id="MobiDB-lite"/>
    </source>
</evidence>
<evidence type="ECO:0000313" key="12">
    <source>
        <dbReference type="Proteomes" id="UP001138768"/>
    </source>
</evidence>
<evidence type="ECO:0000256" key="8">
    <source>
        <dbReference type="HAMAP-Rule" id="MF_00238"/>
    </source>
</evidence>
<dbReference type="EC" id="2.7.4.25" evidence="8"/>
<comment type="caution">
    <text evidence="11">The sequence shown here is derived from an EMBL/GenBank/DDBJ whole genome shotgun (WGS) entry which is preliminary data.</text>
</comment>
<accession>A0A9X0WB10</accession>
<evidence type="ECO:0000256" key="4">
    <source>
        <dbReference type="ARBA" id="ARBA00022777"/>
    </source>
</evidence>
<dbReference type="GO" id="GO:0005524">
    <property type="term" value="F:ATP binding"/>
    <property type="evidence" value="ECO:0007669"/>
    <property type="project" value="UniProtKB-UniRule"/>
</dbReference>
<dbReference type="HAMAP" id="MF_00238">
    <property type="entry name" value="Cytidyl_kinase_type1"/>
    <property type="match status" value="1"/>
</dbReference>
<evidence type="ECO:0000313" key="11">
    <source>
        <dbReference type="EMBL" id="MBK1620119.1"/>
    </source>
</evidence>
<comment type="subcellular location">
    <subcellularLocation>
        <location evidence="8">Cytoplasm</location>
    </subcellularLocation>
</comment>
<feature type="binding site" evidence="8">
    <location>
        <begin position="43"/>
        <end position="51"/>
    </location>
    <ligand>
        <name>ATP</name>
        <dbReference type="ChEBI" id="CHEBI:30616"/>
    </ligand>
</feature>
<dbReference type="InterPro" id="IPR011994">
    <property type="entry name" value="Cytidylate_kinase_dom"/>
</dbReference>
<sequence>MKQPTQPVDVSGAKQNANHDAEHEAGLDAASVTGAAPVITIDGPSGTGKGTIAGLLAAHLGWHLLDSGALYRTLALAARRRDVDLDAGPELGRLAAQVRVQLEGERVRLDGEDVSAAIRTAEAGVDASRVAVHPDVRAALLGWQRDAAVAPGLVADGRDMGSRVFPDALLKIYLDASPEERAQRRYKQLKDKGMDANLRDLVQELRVRDQRDRERSESPLQVPIAGIVVDSTSKSIDEVFLQVRDLAEAALDSAAGL</sequence>
<keyword evidence="3 8" id="KW-0547">Nucleotide-binding</keyword>
<dbReference type="EMBL" id="NRRY01000032">
    <property type="protein sequence ID" value="MBK1620119.1"/>
    <property type="molecule type" value="Genomic_DNA"/>
</dbReference>
<dbReference type="Gene3D" id="3.40.50.300">
    <property type="entry name" value="P-loop containing nucleotide triphosphate hydrolases"/>
    <property type="match status" value="1"/>
</dbReference>
<feature type="region of interest" description="Disordered" evidence="9">
    <location>
        <begin position="1"/>
        <end position="21"/>
    </location>
</feature>
<keyword evidence="12" id="KW-1185">Reference proteome</keyword>
<comment type="catalytic activity">
    <reaction evidence="7 8">
        <text>CMP + ATP = CDP + ADP</text>
        <dbReference type="Rhea" id="RHEA:11600"/>
        <dbReference type="ChEBI" id="CHEBI:30616"/>
        <dbReference type="ChEBI" id="CHEBI:58069"/>
        <dbReference type="ChEBI" id="CHEBI:60377"/>
        <dbReference type="ChEBI" id="CHEBI:456216"/>
        <dbReference type="EC" id="2.7.4.25"/>
    </reaction>
</comment>
<comment type="similarity">
    <text evidence="1 8">Belongs to the cytidylate kinase family. Type 1 subfamily.</text>
</comment>
<evidence type="ECO:0000259" key="10">
    <source>
        <dbReference type="Pfam" id="PF02224"/>
    </source>
</evidence>
<feature type="domain" description="Cytidylate kinase" evidence="10">
    <location>
        <begin position="39"/>
        <end position="245"/>
    </location>
</feature>
<organism evidence="11 12">
    <name type="scientific">Lamprobacter modestohalophilus</name>
    <dbReference type="NCBI Taxonomy" id="1064514"/>
    <lineage>
        <taxon>Bacteria</taxon>
        <taxon>Pseudomonadati</taxon>
        <taxon>Pseudomonadota</taxon>
        <taxon>Gammaproteobacteria</taxon>
        <taxon>Chromatiales</taxon>
        <taxon>Chromatiaceae</taxon>
        <taxon>Lamprobacter</taxon>
    </lineage>
</organism>
<keyword evidence="2 8" id="KW-0808">Transferase</keyword>
<proteinExistence type="inferred from homology"/>
<dbReference type="NCBIfam" id="TIGR00017">
    <property type="entry name" value="cmk"/>
    <property type="match status" value="1"/>
</dbReference>
<dbReference type="GO" id="GO:0005737">
    <property type="term" value="C:cytoplasm"/>
    <property type="evidence" value="ECO:0007669"/>
    <property type="project" value="UniProtKB-SubCell"/>
</dbReference>
<evidence type="ECO:0000256" key="7">
    <source>
        <dbReference type="ARBA" id="ARBA00048478"/>
    </source>
</evidence>
<keyword evidence="4 8" id="KW-0418">Kinase</keyword>
<dbReference type="GO" id="GO:0036431">
    <property type="term" value="F:dCMP kinase activity"/>
    <property type="evidence" value="ECO:0007669"/>
    <property type="project" value="InterPro"/>
</dbReference>